<dbReference type="PANTHER" id="PTHR36973:SF4">
    <property type="entry name" value="NODULATION PROTEIN"/>
    <property type="match status" value="1"/>
</dbReference>
<gene>
    <name evidence="3" type="ORF">RJG51_07805</name>
    <name evidence="2" type="ORF">RJG52_00780</name>
    <name evidence="4" type="ORF">RJG53_05475</name>
    <name evidence="5" type="ORF">RJG56_05325</name>
</gene>
<dbReference type="EMBL" id="CP134849">
    <property type="protein sequence ID" value="WNL20184.1"/>
    <property type="molecule type" value="Genomic_DNA"/>
</dbReference>
<dbReference type="GO" id="GO:0032259">
    <property type="term" value="P:methylation"/>
    <property type="evidence" value="ECO:0007669"/>
    <property type="project" value="UniProtKB-KW"/>
</dbReference>
<organism evidence="5">
    <name type="scientific">Arcobacter sp. AZ-2023</name>
    <dbReference type="NCBI Taxonomy" id="3074453"/>
    <lineage>
        <taxon>Bacteria</taxon>
        <taxon>Pseudomonadati</taxon>
        <taxon>Campylobacterota</taxon>
        <taxon>Epsilonproteobacteria</taxon>
        <taxon>Campylobacterales</taxon>
        <taxon>Arcobacteraceae</taxon>
        <taxon>Arcobacter</taxon>
    </lineage>
</organism>
<dbReference type="PANTHER" id="PTHR36973">
    <property type="entry name" value="SLL1456 PROTEIN-RELATED"/>
    <property type="match status" value="1"/>
</dbReference>
<dbReference type="EMBL" id="CP134850">
    <property type="protein sequence ID" value="WNL22326.1"/>
    <property type="molecule type" value="Genomic_DNA"/>
</dbReference>
<keyword evidence="5" id="KW-0489">Methyltransferase</keyword>
<keyword evidence="5" id="KW-0808">Transferase</keyword>
<evidence type="ECO:0000259" key="1">
    <source>
        <dbReference type="Pfam" id="PF05050"/>
    </source>
</evidence>
<dbReference type="InterPro" id="IPR053188">
    <property type="entry name" value="FkbM_Methyltransferase"/>
</dbReference>
<accession>A0AA96D5N1</accession>
<evidence type="ECO:0000313" key="5">
    <source>
        <dbReference type="EMBL" id="WNL22326.1"/>
    </source>
</evidence>
<dbReference type="EMBL" id="CP134845">
    <property type="protein sequence ID" value="WNL13935.1"/>
    <property type="molecule type" value="Genomic_DNA"/>
</dbReference>
<dbReference type="GO" id="GO:0008171">
    <property type="term" value="F:O-methyltransferase activity"/>
    <property type="evidence" value="ECO:0007669"/>
    <property type="project" value="TreeGrafter"/>
</dbReference>
<reference evidence="2" key="2">
    <citation type="submission" date="2023-09" db="EMBL/GenBank/DDBJ databases">
        <title>Characterization of Arcobacter Isolates from Retail Chicken Sold in Supermarkets in Tbilisi, Georgia.</title>
        <authorList>
            <person name="Matthias R."/>
            <person name="Zautner A.E."/>
        </authorList>
    </citation>
    <scope>NUCLEOTIDE SEQUENCE</scope>
    <source>
        <strain evidence="3">LEO 108</strain>
        <strain evidence="2">LEO 109</strain>
    </source>
</reference>
<dbReference type="SUPFAM" id="SSF53335">
    <property type="entry name" value="S-adenosyl-L-methionine-dependent methyltransferases"/>
    <property type="match status" value="1"/>
</dbReference>
<dbReference type="Gene3D" id="3.40.50.150">
    <property type="entry name" value="Vaccinia Virus protein VP39"/>
    <property type="match status" value="1"/>
</dbReference>
<feature type="domain" description="Methyltransferase FkbM" evidence="1">
    <location>
        <begin position="49"/>
        <end position="199"/>
    </location>
</feature>
<dbReference type="InterPro" id="IPR006342">
    <property type="entry name" value="FkbM_mtfrase"/>
</dbReference>
<proteinExistence type="predicted"/>
<name>A0AA96D5N1_9BACT</name>
<protein>
    <submittedName>
        <fullName evidence="5">FkbM family methyltransferase</fullName>
    </submittedName>
</protein>
<evidence type="ECO:0000313" key="3">
    <source>
        <dbReference type="EMBL" id="WNL13935.1"/>
    </source>
</evidence>
<dbReference type="InterPro" id="IPR029063">
    <property type="entry name" value="SAM-dependent_MTases_sf"/>
</dbReference>
<reference evidence="5" key="1">
    <citation type="submission" date="2023-09" db="EMBL/GenBank/DDBJ databases">
        <title>Arcobacter tbilisiensis sp. nov. isolated from chicken meat in Tbilisi, Georgia.</title>
        <authorList>
            <person name="Matthias R."/>
            <person name="Zautner A.E."/>
        </authorList>
    </citation>
    <scope>NUCLEOTIDE SEQUENCE</scope>
    <source>
        <strain evidence="5">LEO 79</strain>
        <strain evidence="4">LEO 99</strain>
    </source>
</reference>
<sequence length="244" mass="27818">MDSKKMNKQRKNLKEALEVLKNNGFDPSIIFDIGVANGTKDIYEIYPNSYYYLIEPLIEFEKNMQDILKNIKGEYVLAAAGSYNGEIKINVHTDHLVGSSIFKETMGEGADGIERMVPIIRIDKIINTTIDKIINTTIDKQKILLKLDVQGAELEALNGCKNILNNIEVIITEVSMFQFMKGAPEFFDVVSYIKNINFVVYDIIFGWNRPLDNALGQVDLVFVRDSSFLRKDHSFSTIEQLKHI</sequence>
<dbReference type="Pfam" id="PF05050">
    <property type="entry name" value="Methyltransf_21"/>
    <property type="match status" value="1"/>
</dbReference>
<evidence type="ECO:0000313" key="4">
    <source>
        <dbReference type="EMBL" id="WNL20184.1"/>
    </source>
</evidence>
<dbReference type="AlphaFoldDB" id="A0AA96D5N1"/>
<dbReference type="EMBL" id="CP134844">
    <property type="protein sequence ID" value="WNL12618.1"/>
    <property type="molecule type" value="Genomic_DNA"/>
</dbReference>
<evidence type="ECO:0000313" key="2">
    <source>
        <dbReference type="EMBL" id="WNL12618.1"/>
    </source>
</evidence>
<dbReference type="NCBIfam" id="TIGR01444">
    <property type="entry name" value="fkbM_fam"/>
    <property type="match status" value="1"/>
</dbReference>